<dbReference type="AlphaFoldDB" id="A0A9X0BNA7"/>
<organism evidence="2 3">
    <name type="scientific">Penicillium diatomitis</name>
    <dbReference type="NCBI Taxonomy" id="2819901"/>
    <lineage>
        <taxon>Eukaryota</taxon>
        <taxon>Fungi</taxon>
        <taxon>Dikarya</taxon>
        <taxon>Ascomycota</taxon>
        <taxon>Pezizomycotina</taxon>
        <taxon>Eurotiomycetes</taxon>
        <taxon>Eurotiomycetidae</taxon>
        <taxon>Eurotiales</taxon>
        <taxon>Aspergillaceae</taxon>
        <taxon>Penicillium</taxon>
    </lineage>
</organism>
<dbReference type="EMBL" id="JAPWDQ010000012">
    <property type="protein sequence ID" value="KAJ5475002.1"/>
    <property type="molecule type" value="Genomic_DNA"/>
</dbReference>
<comment type="caution">
    <text evidence="2">The sequence shown here is derived from an EMBL/GenBank/DDBJ whole genome shotgun (WGS) entry which is preliminary data.</text>
</comment>
<feature type="signal peptide" evidence="1">
    <location>
        <begin position="1"/>
        <end position="16"/>
    </location>
</feature>
<dbReference type="GeneID" id="81627918"/>
<reference evidence="2" key="1">
    <citation type="submission" date="2022-12" db="EMBL/GenBank/DDBJ databases">
        <authorList>
            <person name="Petersen C."/>
        </authorList>
    </citation>
    <scope>NUCLEOTIDE SEQUENCE</scope>
    <source>
        <strain evidence="2">IBT 30728</strain>
    </source>
</reference>
<feature type="chain" id="PRO_5040896252" evidence="1">
    <location>
        <begin position="17"/>
        <end position="77"/>
    </location>
</feature>
<reference evidence="2" key="2">
    <citation type="journal article" date="2023" name="IMA Fungus">
        <title>Comparative genomic study of the Penicillium genus elucidates a diverse pangenome and 15 lateral gene transfer events.</title>
        <authorList>
            <person name="Petersen C."/>
            <person name="Sorensen T."/>
            <person name="Nielsen M.R."/>
            <person name="Sondergaard T.E."/>
            <person name="Sorensen J.L."/>
            <person name="Fitzpatrick D.A."/>
            <person name="Frisvad J.C."/>
            <person name="Nielsen K.L."/>
        </authorList>
    </citation>
    <scope>NUCLEOTIDE SEQUENCE</scope>
    <source>
        <strain evidence="2">IBT 30728</strain>
    </source>
</reference>
<accession>A0A9X0BNA7</accession>
<keyword evidence="3" id="KW-1185">Reference proteome</keyword>
<evidence type="ECO:0000256" key="1">
    <source>
        <dbReference type="SAM" id="SignalP"/>
    </source>
</evidence>
<name>A0A9X0BNA7_9EURO</name>
<evidence type="ECO:0000313" key="3">
    <source>
        <dbReference type="Proteomes" id="UP001148312"/>
    </source>
</evidence>
<gene>
    <name evidence="2" type="ORF">N7539_008068</name>
</gene>
<protein>
    <submittedName>
        <fullName evidence="2">Endoglucanase-4</fullName>
    </submittedName>
</protein>
<sequence length="77" mass="8524">MYKVLAILSLADLVVCHGHIPNIVINGVFYQGWNIGSFPYLSNLPLVYRISFATCMYTTINAKGYIVVASADKINVQ</sequence>
<evidence type="ECO:0000313" key="2">
    <source>
        <dbReference type="EMBL" id="KAJ5475002.1"/>
    </source>
</evidence>
<dbReference type="Proteomes" id="UP001148312">
    <property type="component" value="Unassembled WGS sequence"/>
</dbReference>
<keyword evidence="1" id="KW-0732">Signal</keyword>
<dbReference type="RefSeq" id="XP_056786760.1">
    <property type="nucleotide sequence ID" value="XM_056937668.1"/>
</dbReference>
<proteinExistence type="predicted"/>